<dbReference type="InterPro" id="IPR023801">
    <property type="entry name" value="His_deacetylse_dom"/>
</dbReference>
<dbReference type="SUPFAM" id="SSF52768">
    <property type="entry name" value="Arginase/deacetylase"/>
    <property type="match status" value="1"/>
</dbReference>
<dbReference type="Pfam" id="PF00850">
    <property type="entry name" value="Hist_deacetyl"/>
    <property type="match status" value="1"/>
</dbReference>
<reference evidence="3 4" key="1">
    <citation type="journal article" date="2015" name="Int. J. Syst. Evol. Microbiol.">
        <title>Nitrosospira lacus sp. nov., a psychrotolerant, ammonia-oxidizing bacterium from sandy lake sediment.</title>
        <authorList>
            <person name="Urakawa H."/>
            <person name="Garcia J.C."/>
            <person name="Nielsen J.L."/>
            <person name="Le V.Q."/>
            <person name="Kozlowski J.A."/>
            <person name="Stein L.Y."/>
            <person name="Lim C.K."/>
            <person name="Pommerening-Roser A."/>
            <person name="Martens-Habbena W."/>
            <person name="Stahl D.A."/>
            <person name="Klotz M.G."/>
        </authorList>
    </citation>
    <scope>NUCLEOTIDE SEQUENCE [LARGE SCALE GENOMIC DNA]</scope>
    <source>
        <strain evidence="3 4">APG3</strain>
    </source>
</reference>
<evidence type="ECO:0000259" key="2">
    <source>
        <dbReference type="Pfam" id="PF00850"/>
    </source>
</evidence>
<dbReference type="OrthoDB" id="9808367at2"/>
<evidence type="ECO:0000313" key="4">
    <source>
        <dbReference type="Proteomes" id="UP000012179"/>
    </source>
</evidence>
<feature type="domain" description="Histone deacetylase" evidence="2">
    <location>
        <begin position="20"/>
        <end position="304"/>
    </location>
</feature>
<dbReference type="KEGG" id="nlc:EBAPG3_007345"/>
<dbReference type="EMBL" id="CP021106">
    <property type="protein sequence ID" value="ARO87600.1"/>
    <property type="molecule type" value="Genomic_DNA"/>
</dbReference>
<dbReference type="PANTHER" id="PTHR10625">
    <property type="entry name" value="HISTONE DEACETYLASE HDAC1-RELATED"/>
    <property type="match status" value="1"/>
</dbReference>
<dbReference type="PANTHER" id="PTHR10625:SF10">
    <property type="entry name" value="HISTONE DEACETYLASE HDAC1"/>
    <property type="match status" value="1"/>
</dbReference>
<proteinExistence type="inferred from homology"/>
<evidence type="ECO:0000256" key="1">
    <source>
        <dbReference type="ARBA" id="ARBA00005947"/>
    </source>
</evidence>
<accession>A0A1W6SP62</accession>
<comment type="similarity">
    <text evidence="1">Belongs to the histone deacetylase family.</text>
</comment>
<dbReference type="eggNOG" id="COG0123">
    <property type="taxonomic scope" value="Bacteria"/>
</dbReference>
<dbReference type="RefSeq" id="WP_004179904.1">
    <property type="nucleotide sequence ID" value="NZ_CP021106.3"/>
</dbReference>
<evidence type="ECO:0000313" key="3">
    <source>
        <dbReference type="EMBL" id="ARO87600.1"/>
    </source>
</evidence>
<gene>
    <name evidence="3" type="ORF">EBAPG3_007345</name>
</gene>
<name>A0A1W6SP62_9PROT</name>
<dbReference type="InterPro" id="IPR000286">
    <property type="entry name" value="HDACs"/>
</dbReference>
<dbReference type="PRINTS" id="PR01270">
    <property type="entry name" value="HDASUPER"/>
</dbReference>
<organism evidence="3 4">
    <name type="scientific">Nitrosospira lacus</name>
    <dbReference type="NCBI Taxonomy" id="1288494"/>
    <lineage>
        <taxon>Bacteria</taxon>
        <taxon>Pseudomonadati</taxon>
        <taxon>Pseudomonadota</taxon>
        <taxon>Betaproteobacteria</taxon>
        <taxon>Nitrosomonadales</taxon>
        <taxon>Nitrosomonadaceae</taxon>
        <taxon>Nitrosospira</taxon>
    </lineage>
</organism>
<dbReference type="CDD" id="cd11599">
    <property type="entry name" value="HDAC_classII_2"/>
    <property type="match status" value="1"/>
</dbReference>
<sequence>MHTAFISHPDCLLHDMGAYHPERPARLKAIEDELIASGLMGRLERHAAPLATLEQLKRVHTPEYIASLAATAPSTGITYLDPDTAMNPHSLAAAFRAAGAVILATDLVIGEHAENAFCSVRPPGHHAEHDRAMGFCLINNIAAGVAHAIQAHALERIAVVDFDVHHGNGTEDIFRDDPRVMMVSTFQHPFYPYCGVAGRSERMVNIPLAAGSNGTAFRAAVSECWLPALTKFRPQMLFVSAGFDAHRDDDLASLNLLEADYAWVTERIKEIARQYAGNRIVSALEGGYALPALGRSVTAHLKVLSGP</sequence>
<dbReference type="Gene3D" id="3.40.800.20">
    <property type="entry name" value="Histone deacetylase domain"/>
    <property type="match status" value="1"/>
</dbReference>
<dbReference type="GO" id="GO:0004407">
    <property type="term" value="F:histone deacetylase activity"/>
    <property type="evidence" value="ECO:0007669"/>
    <property type="project" value="TreeGrafter"/>
</dbReference>
<dbReference type="InterPro" id="IPR023696">
    <property type="entry name" value="Ureohydrolase_dom_sf"/>
</dbReference>
<protein>
    <submittedName>
        <fullName evidence="3">Deacetylase</fullName>
    </submittedName>
</protein>
<keyword evidence="4" id="KW-1185">Reference proteome</keyword>
<dbReference type="AlphaFoldDB" id="A0A1W6SP62"/>
<dbReference type="Proteomes" id="UP000012179">
    <property type="component" value="Chromosome"/>
</dbReference>
<dbReference type="InterPro" id="IPR037138">
    <property type="entry name" value="His_deacetylse_dom_sf"/>
</dbReference>
<dbReference type="GO" id="GO:0040029">
    <property type="term" value="P:epigenetic regulation of gene expression"/>
    <property type="evidence" value="ECO:0007669"/>
    <property type="project" value="TreeGrafter"/>
</dbReference>